<proteinExistence type="predicted"/>
<sequence length="81" mass="9368">MSHKFVQFKDFEYLTESKSTPANIKVIVYVKVVGDKDESLGSLRFGLYQDLIEVTLKECIIDIVSQNYPKFKAYESEIVKI</sequence>
<organism evidence="1">
    <name type="scientific">bioreactor metagenome</name>
    <dbReference type="NCBI Taxonomy" id="1076179"/>
    <lineage>
        <taxon>unclassified sequences</taxon>
        <taxon>metagenomes</taxon>
        <taxon>ecological metagenomes</taxon>
    </lineage>
</organism>
<protein>
    <submittedName>
        <fullName evidence="1">Uncharacterized protein</fullName>
    </submittedName>
</protein>
<gene>
    <name evidence="1" type="ORF">SDC9_196429</name>
</gene>
<accession>A0A645IC49</accession>
<dbReference type="AlphaFoldDB" id="A0A645IC49"/>
<reference evidence="1" key="1">
    <citation type="submission" date="2019-08" db="EMBL/GenBank/DDBJ databases">
        <authorList>
            <person name="Kucharzyk K."/>
            <person name="Murdoch R.W."/>
            <person name="Higgins S."/>
            <person name="Loffler F."/>
        </authorList>
    </citation>
    <scope>NUCLEOTIDE SEQUENCE</scope>
</reference>
<evidence type="ECO:0000313" key="1">
    <source>
        <dbReference type="EMBL" id="MPN48817.1"/>
    </source>
</evidence>
<comment type="caution">
    <text evidence="1">The sequence shown here is derived from an EMBL/GenBank/DDBJ whole genome shotgun (WGS) entry which is preliminary data.</text>
</comment>
<dbReference type="EMBL" id="VSSQ01111487">
    <property type="protein sequence ID" value="MPN48817.1"/>
    <property type="molecule type" value="Genomic_DNA"/>
</dbReference>
<name>A0A645IC49_9ZZZZ</name>